<reference evidence="2 3" key="1">
    <citation type="journal article" date="2014" name="Int. J. Syst. Evol. Microbiol.">
        <title>Complete genome sequence of Corynebacterium casei LMG S-19264T (=DSM 44701T), isolated from a smear-ripened cheese.</title>
        <authorList>
            <consortium name="US DOE Joint Genome Institute (JGI-PGF)"/>
            <person name="Walter F."/>
            <person name="Albersmeier A."/>
            <person name="Kalinowski J."/>
            <person name="Ruckert C."/>
        </authorList>
    </citation>
    <scope>NUCLEOTIDE SEQUENCE [LARGE SCALE GENOMIC DNA]</scope>
    <source>
        <strain evidence="2 3">CGMCC 1.15286</strain>
    </source>
</reference>
<name>A0A917LZ02_9BACL</name>
<dbReference type="SUPFAM" id="SSF69118">
    <property type="entry name" value="AhpD-like"/>
    <property type="match status" value="1"/>
</dbReference>
<organism evidence="2 3">
    <name type="scientific">Paenibacillus radicis</name>
    <name type="common">ex Gao et al. 2016</name>
    <dbReference type="NCBI Taxonomy" id="1737354"/>
    <lineage>
        <taxon>Bacteria</taxon>
        <taxon>Bacillati</taxon>
        <taxon>Bacillota</taxon>
        <taxon>Bacilli</taxon>
        <taxon>Bacillales</taxon>
        <taxon>Paenibacillaceae</taxon>
        <taxon>Paenibacillus</taxon>
    </lineage>
</organism>
<evidence type="ECO:0000259" key="1">
    <source>
        <dbReference type="Pfam" id="PF02627"/>
    </source>
</evidence>
<dbReference type="Proteomes" id="UP000600247">
    <property type="component" value="Unassembled WGS sequence"/>
</dbReference>
<dbReference type="NCBIfam" id="TIGR00778">
    <property type="entry name" value="ahpD_dom"/>
    <property type="match status" value="1"/>
</dbReference>
<dbReference type="InterPro" id="IPR004675">
    <property type="entry name" value="AhpD_core"/>
</dbReference>
<dbReference type="Gene3D" id="1.20.1290.10">
    <property type="entry name" value="AhpD-like"/>
    <property type="match status" value="1"/>
</dbReference>
<dbReference type="RefSeq" id="WP_188889421.1">
    <property type="nucleotide sequence ID" value="NZ_BMHY01000004.1"/>
</dbReference>
<dbReference type="PANTHER" id="PTHR34846:SF10">
    <property type="entry name" value="CYTOPLASMIC PROTEIN"/>
    <property type="match status" value="1"/>
</dbReference>
<dbReference type="Pfam" id="PF02627">
    <property type="entry name" value="CMD"/>
    <property type="match status" value="1"/>
</dbReference>
<comment type="caution">
    <text evidence="2">The sequence shown here is derived from an EMBL/GenBank/DDBJ whole genome shotgun (WGS) entry which is preliminary data.</text>
</comment>
<feature type="domain" description="Carboxymuconolactone decarboxylase-like" evidence="1">
    <location>
        <begin position="12"/>
        <end position="93"/>
    </location>
</feature>
<sequence>MNLRMHAHKANPAAYQTMMKLEETIKQMNGDPILFELVKIRASQINGCAFCVDMHTKDLRKLGESEERMSLIVVWRETPLFTEKERAALALTEAVTQISKDGVPQELYDEVRNHFSETEFISLIMAINVINSWNRIAISTGMFPGCYDK</sequence>
<evidence type="ECO:0000313" key="3">
    <source>
        <dbReference type="Proteomes" id="UP000600247"/>
    </source>
</evidence>
<accession>A0A917LZ02</accession>
<dbReference type="AlphaFoldDB" id="A0A917LZ02"/>
<dbReference type="InterPro" id="IPR029032">
    <property type="entry name" value="AhpD-like"/>
</dbReference>
<evidence type="ECO:0000313" key="2">
    <source>
        <dbReference type="EMBL" id="GGG68223.1"/>
    </source>
</evidence>
<keyword evidence="3" id="KW-1185">Reference proteome</keyword>
<gene>
    <name evidence="2" type="ORF">GCM10010918_23850</name>
</gene>
<dbReference type="EMBL" id="BMHY01000004">
    <property type="protein sequence ID" value="GGG68223.1"/>
    <property type="molecule type" value="Genomic_DNA"/>
</dbReference>
<protein>
    <submittedName>
        <fullName evidence="2">Alkyl hydroperoxide reductase AhpD</fullName>
    </submittedName>
</protein>
<dbReference type="GO" id="GO:0051920">
    <property type="term" value="F:peroxiredoxin activity"/>
    <property type="evidence" value="ECO:0007669"/>
    <property type="project" value="InterPro"/>
</dbReference>
<dbReference type="PANTHER" id="PTHR34846">
    <property type="entry name" value="4-CARBOXYMUCONOLACTONE DECARBOXYLASE FAMILY PROTEIN (AFU_ORTHOLOGUE AFUA_6G11590)"/>
    <property type="match status" value="1"/>
</dbReference>
<dbReference type="InterPro" id="IPR003779">
    <property type="entry name" value="CMD-like"/>
</dbReference>
<proteinExistence type="predicted"/>